<feature type="transmembrane region" description="Helical" evidence="7">
    <location>
        <begin position="20"/>
        <end position="38"/>
    </location>
</feature>
<dbReference type="GO" id="GO:0005275">
    <property type="term" value="F:amine transmembrane transporter activity"/>
    <property type="evidence" value="ECO:0007669"/>
    <property type="project" value="TreeGrafter"/>
</dbReference>
<feature type="transmembrane region" description="Helical" evidence="7">
    <location>
        <begin position="154"/>
        <end position="177"/>
    </location>
</feature>
<organism evidence="9 10">
    <name type="scientific">Planosporangium mesophilum</name>
    <dbReference type="NCBI Taxonomy" id="689768"/>
    <lineage>
        <taxon>Bacteria</taxon>
        <taxon>Bacillati</taxon>
        <taxon>Actinomycetota</taxon>
        <taxon>Actinomycetes</taxon>
        <taxon>Micromonosporales</taxon>
        <taxon>Micromonosporaceae</taxon>
        <taxon>Planosporangium</taxon>
    </lineage>
</organism>
<dbReference type="GO" id="GO:0015871">
    <property type="term" value="P:choline transport"/>
    <property type="evidence" value="ECO:0007669"/>
    <property type="project" value="TreeGrafter"/>
</dbReference>
<keyword evidence="3" id="KW-1003">Cell membrane</keyword>
<feature type="transmembrane region" description="Helical" evidence="7">
    <location>
        <begin position="473"/>
        <end position="495"/>
    </location>
</feature>
<keyword evidence="6 7" id="KW-0472">Membrane</keyword>
<feature type="transmembrane region" description="Helical" evidence="7">
    <location>
        <begin position="596"/>
        <end position="621"/>
    </location>
</feature>
<evidence type="ECO:0000256" key="4">
    <source>
        <dbReference type="ARBA" id="ARBA00022692"/>
    </source>
</evidence>
<feature type="transmembrane region" description="Helical" evidence="7">
    <location>
        <begin position="627"/>
        <end position="645"/>
    </location>
</feature>
<gene>
    <name evidence="9" type="ORF">Pme01_49850</name>
</gene>
<dbReference type="CDD" id="cd06261">
    <property type="entry name" value="TM_PBP2"/>
    <property type="match status" value="1"/>
</dbReference>
<feature type="transmembrane region" description="Helical" evidence="7">
    <location>
        <begin position="516"/>
        <end position="544"/>
    </location>
</feature>
<feature type="transmembrane region" description="Helical" evidence="7">
    <location>
        <begin position="310"/>
        <end position="328"/>
    </location>
</feature>
<dbReference type="RefSeq" id="WP_168118063.1">
    <property type="nucleotide sequence ID" value="NZ_BOON01000051.1"/>
</dbReference>
<protein>
    <submittedName>
        <fullName evidence="9">Glycine/betaine ABC transporter permease</fullName>
    </submittedName>
</protein>
<evidence type="ECO:0000256" key="2">
    <source>
        <dbReference type="ARBA" id="ARBA00022448"/>
    </source>
</evidence>
<dbReference type="FunFam" id="1.10.3720.10:FF:000001">
    <property type="entry name" value="Glycine betaine ABC transporter, permease"/>
    <property type="match status" value="1"/>
</dbReference>
<dbReference type="InterPro" id="IPR000515">
    <property type="entry name" value="MetI-like"/>
</dbReference>
<dbReference type="PROSITE" id="PS50928">
    <property type="entry name" value="ABC_TM1"/>
    <property type="match status" value="2"/>
</dbReference>
<evidence type="ECO:0000259" key="8">
    <source>
        <dbReference type="PROSITE" id="PS50928"/>
    </source>
</evidence>
<accession>A0A8J3TEJ4</accession>
<comment type="similarity">
    <text evidence="7">Belongs to the binding-protein-dependent transport system permease family.</text>
</comment>
<dbReference type="Proteomes" id="UP000599074">
    <property type="component" value="Unassembled WGS sequence"/>
</dbReference>
<sequence>MVTVAATAGADRPGTRRPGRGLVVAGTAVAWVALWIPLHGRHTLPLAVSRLSPLHLWLNDLRDAVDADRSGNPVLGGAVDVARSAIDHLVVFIGSLISEPSYGRPVPVVGWLGVVALAVLVGYAAGTWRTAVLAGAGFGSFGVLGLWQQSMQTLALTLAAVAICLVIGVPLGFWVGLSPRGERLVTPVLDLMQVMPTFVYLAPLTLFFLIGPASAVIATIVYAAAPVIRITAHGIRNVPRPTLEASESLGATGWQVLRTVRIPAAARTIVLGINQTTMCALSMVTIAALIGAPGLGEVVVKAMEILDVGTAFAGGLAIVAMAIVLDRVTTAAAAHTGSRTEPTPRRRLWTLAALGASTLAALHLSYTFVWAAVFPGPQPAGVIGGHVADGVNQATRWVQHHLVGVTDAVRVVVTDGLLNPLQALVTESPWYLVCAVVLAITWTVAGPRTLPVVAGCLALLVGTGLWRDTMTTLAATLVATVVVMVLGVVVGVWMGRSARVDRLIRPTLDAAQVMPPFVYLVPVLGLFGPTRLTAIVAAVVFAAPVAVKVVADGVRAVPASVVEAAAAAGSSTWQLIWKVQLPLARHSLTLAANQGLIYVLSMVVVGGLVGAGALGYLVVAGFSQRSLYGKGLAAGVAIVGLGILLDRITQAAARRADAPQPQ</sequence>
<feature type="transmembrane region" description="Helical" evidence="7">
    <location>
        <begin position="268"/>
        <end position="290"/>
    </location>
</feature>
<evidence type="ECO:0000256" key="7">
    <source>
        <dbReference type="RuleBase" id="RU363032"/>
    </source>
</evidence>
<dbReference type="InterPro" id="IPR035906">
    <property type="entry name" value="MetI-like_sf"/>
</dbReference>
<feature type="transmembrane region" description="Helical" evidence="7">
    <location>
        <begin position="131"/>
        <end position="147"/>
    </location>
</feature>
<keyword evidence="2 7" id="KW-0813">Transport</keyword>
<evidence type="ECO:0000256" key="3">
    <source>
        <dbReference type="ARBA" id="ARBA00022475"/>
    </source>
</evidence>
<dbReference type="EMBL" id="BOON01000051">
    <property type="protein sequence ID" value="GII25388.1"/>
    <property type="molecule type" value="Genomic_DNA"/>
</dbReference>
<reference evidence="9" key="1">
    <citation type="submission" date="2021-01" db="EMBL/GenBank/DDBJ databases">
        <title>Whole genome shotgun sequence of Planosporangium mesophilum NBRC 109066.</title>
        <authorList>
            <person name="Komaki H."/>
            <person name="Tamura T."/>
        </authorList>
    </citation>
    <scope>NUCLEOTIDE SEQUENCE</scope>
    <source>
        <strain evidence="9">NBRC 109066</strain>
    </source>
</reference>
<dbReference type="AlphaFoldDB" id="A0A8J3TEJ4"/>
<feature type="transmembrane region" description="Helical" evidence="7">
    <location>
        <begin position="197"/>
        <end position="225"/>
    </location>
</feature>
<feature type="transmembrane region" description="Helical" evidence="7">
    <location>
        <begin position="450"/>
        <end position="467"/>
    </location>
</feature>
<keyword evidence="4 7" id="KW-0812">Transmembrane</keyword>
<dbReference type="PANTHER" id="PTHR47737">
    <property type="entry name" value="GLYCINE BETAINE/PROLINE BETAINE TRANSPORT SYSTEM PERMEASE PROTEIN PROW"/>
    <property type="match status" value="1"/>
</dbReference>
<evidence type="ECO:0000313" key="10">
    <source>
        <dbReference type="Proteomes" id="UP000599074"/>
    </source>
</evidence>
<evidence type="ECO:0000256" key="1">
    <source>
        <dbReference type="ARBA" id="ARBA00004141"/>
    </source>
</evidence>
<feature type="transmembrane region" description="Helical" evidence="7">
    <location>
        <begin position="348"/>
        <end position="373"/>
    </location>
</feature>
<proteinExistence type="inferred from homology"/>
<dbReference type="GO" id="GO:0015226">
    <property type="term" value="F:carnitine transmembrane transporter activity"/>
    <property type="evidence" value="ECO:0007669"/>
    <property type="project" value="TreeGrafter"/>
</dbReference>
<dbReference type="GO" id="GO:0043190">
    <property type="term" value="C:ATP-binding cassette (ABC) transporter complex"/>
    <property type="evidence" value="ECO:0007669"/>
    <property type="project" value="TreeGrafter"/>
</dbReference>
<name>A0A8J3TEJ4_9ACTN</name>
<evidence type="ECO:0000256" key="5">
    <source>
        <dbReference type="ARBA" id="ARBA00022989"/>
    </source>
</evidence>
<dbReference type="SUPFAM" id="SSF161098">
    <property type="entry name" value="MetI-like"/>
    <property type="match status" value="2"/>
</dbReference>
<dbReference type="PANTHER" id="PTHR47737:SF1">
    <property type="entry name" value="GLYCINE BETAINE_PROLINE BETAINE TRANSPORT SYSTEM PERMEASE PROTEIN PROW"/>
    <property type="match status" value="1"/>
</dbReference>
<dbReference type="Pfam" id="PF00528">
    <property type="entry name" value="BPD_transp_1"/>
    <property type="match status" value="2"/>
</dbReference>
<feature type="domain" description="ABC transmembrane type-1" evidence="8">
    <location>
        <begin position="469"/>
        <end position="649"/>
    </location>
</feature>
<comment type="subcellular location">
    <subcellularLocation>
        <location evidence="7">Cell membrane</location>
        <topology evidence="7">Multi-pass membrane protein</topology>
    </subcellularLocation>
    <subcellularLocation>
        <location evidence="1">Membrane</location>
        <topology evidence="1">Multi-pass membrane protein</topology>
    </subcellularLocation>
</comment>
<keyword evidence="5 7" id="KW-1133">Transmembrane helix</keyword>
<comment type="caution">
    <text evidence="9">The sequence shown here is derived from an EMBL/GenBank/DDBJ whole genome shotgun (WGS) entry which is preliminary data.</text>
</comment>
<evidence type="ECO:0000256" key="6">
    <source>
        <dbReference type="ARBA" id="ARBA00023136"/>
    </source>
</evidence>
<keyword evidence="10" id="KW-1185">Reference proteome</keyword>
<feature type="domain" description="ABC transmembrane type-1" evidence="8">
    <location>
        <begin position="150"/>
        <end position="329"/>
    </location>
</feature>
<evidence type="ECO:0000313" key="9">
    <source>
        <dbReference type="EMBL" id="GII25388.1"/>
    </source>
</evidence>
<dbReference type="Gene3D" id="1.10.3720.10">
    <property type="entry name" value="MetI-like"/>
    <property type="match status" value="2"/>
</dbReference>
<dbReference type="GO" id="GO:0031460">
    <property type="term" value="P:glycine betaine transport"/>
    <property type="evidence" value="ECO:0007669"/>
    <property type="project" value="TreeGrafter"/>
</dbReference>